<accession>A0A2P5GJ51</accession>
<evidence type="ECO:0000313" key="2">
    <source>
        <dbReference type="EMBL" id="POP43534.1"/>
    </source>
</evidence>
<comment type="caution">
    <text evidence="2">The sequence shown here is derived from an EMBL/GenBank/DDBJ whole genome shotgun (WGS) entry which is preliminary data.</text>
</comment>
<dbReference type="Proteomes" id="UP000237073">
    <property type="component" value="Unassembled WGS sequence"/>
</dbReference>
<dbReference type="GO" id="GO:0046325">
    <property type="term" value="P:negative regulation of D-glucose import"/>
    <property type="evidence" value="ECO:0007669"/>
    <property type="project" value="InterPro"/>
</dbReference>
<organism evidence="2 4">
    <name type="scientific">Superficieibacter electus</name>
    <dbReference type="NCBI Taxonomy" id="2022662"/>
    <lineage>
        <taxon>Bacteria</taxon>
        <taxon>Pseudomonadati</taxon>
        <taxon>Pseudomonadota</taxon>
        <taxon>Gammaproteobacteria</taxon>
        <taxon>Enterobacterales</taxon>
        <taxon>Enterobacteriaceae</taxon>
        <taxon>Superficieibacter</taxon>
    </lineage>
</organism>
<sequence length="61" mass="7231">MQRSFIRQFYLRYFIATQDVCWLARQSAKQRFGLLAELMQWDVTNPDSDPAYSLEAISPEQ</sequence>
<name>A0A2P5GJ51_9ENTR</name>
<reference evidence="3 4" key="1">
    <citation type="submission" date="2018-01" db="EMBL/GenBank/DDBJ databases">
        <title>Superficieibacter electus gen. nov., sp. nov., an extended-spectrum beta-lactamase possessing member of the Enterobacteriaceae family, isolated from intensive care unit surfaces.</title>
        <authorList>
            <person name="Potter R.F."/>
            <person name="D'Souza A.W."/>
        </authorList>
    </citation>
    <scope>NUCLEOTIDE SEQUENCE [LARGE SCALE GENOMIC DNA]</scope>
    <source>
        <strain evidence="2 4">BP-1</strain>
        <strain evidence="1 3">BP-2</strain>
    </source>
</reference>
<dbReference type="EMBL" id="PQGD01000024">
    <property type="protein sequence ID" value="POP43534.1"/>
    <property type="molecule type" value="Genomic_DNA"/>
</dbReference>
<keyword evidence="3" id="KW-1185">Reference proteome</keyword>
<dbReference type="EMBL" id="PQGE01000028">
    <property type="protein sequence ID" value="POP41264.1"/>
    <property type="molecule type" value="Genomic_DNA"/>
</dbReference>
<gene>
    <name evidence="2" type="ORF">CHU32_23145</name>
    <name evidence="1" type="ORF">CHU33_23390</name>
</gene>
<protein>
    <submittedName>
        <fullName evidence="2">Glucose uptake inhibitor SgrT</fullName>
    </submittedName>
</protein>
<dbReference type="InterPro" id="IPR031767">
    <property type="entry name" value="SgrT"/>
</dbReference>
<dbReference type="Pfam" id="PF15894">
    <property type="entry name" value="SgrT"/>
    <property type="match status" value="1"/>
</dbReference>
<evidence type="ECO:0000313" key="4">
    <source>
        <dbReference type="Proteomes" id="UP000247005"/>
    </source>
</evidence>
<proteinExistence type="predicted"/>
<dbReference type="AlphaFoldDB" id="A0A2P5GJ51"/>
<evidence type="ECO:0000313" key="3">
    <source>
        <dbReference type="Proteomes" id="UP000237073"/>
    </source>
</evidence>
<evidence type="ECO:0000313" key="1">
    <source>
        <dbReference type="EMBL" id="POP41264.1"/>
    </source>
</evidence>
<dbReference type="Proteomes" id="UP000247005">
    <property type="component" value="Unassembled WGS sequence"/>
</dbReference>
<dbReference type="OrthoDB" id="6488438at2"/>